<evidence type="ECO:0000313" key="3">
    <source>
        <dbReference type="EMBL" id="EFN57782.1"/>
    </source>
</evidence>
<protein>
    <recommendedName>
        <fullName evidence="2">Aminotransferase class V domain-containing protein</fullName>
    </recommendedName>
</protein>
<organism evidence="4">
    <name type="scientific">Chlorella variabilis</name>
    <name type="common">Green alga</name>
    <dbReference type="NCBI Taxonomy" id="554065"/>
    <lineage>
        <taxon>Eukaryota</taxon>
        <taxon>Viridiplantae</taxon>
        <taxon>Chlorophyta</taxon>
        <taxon>core chlorophytes</taxon>
        <taxon>Trebouxiophyceae</taxon>
        <taxon>Chlorellales</taxon>
        <taxon>Chlorellaceae</taxon>
        <taxon>Chlorella clade</taxon>
        <taxon>Chlorella</taxon>
    </lineage>
</organism>
<name>E1Z9I3_CHLVA</name>
<gene>
    <name evidence="3" type="ORF">CHLNCDRAFT_21267</name>
</gene>
<evidence type="ECO:0000259" key="2">
    <source>
        <dbReference type="Pfam" id="PF00266"/>
    </source>
</evidence>
<accession>E1Z9I3</accession>
<dbReference type="Proteomes" id="UP000008141">
    <property type="component" value="Unassembled WGS sequence"/>
</dbReference>
<dbReference type="RefSeq" id="XP_005849884.1">
    <property type="nucleotide sequence ID" value="XM_005849822.1"/>
</dbReference>
<dbReference type="InterPro" id="IPR000192">
    <property type="entry name" value="Aminotrans_V_dom"/>
</dbReference>
<dbReference type="OrthoDB" id="5978656at2759"/>
<feature type="domain" description="Aminotransferase class V" evidence="2">
    <location>
        <begin position="45"/>
        <end position="296"/>
    </location>
</feature>
<dbReference type="Gene3D" id="3.40.640.10">
    <property type="entry name" value="Type I PLP-dependent aspartate aminotransferase-like (Major domain)"/>
    <property type="match status" value="1"/>
</dbReference>
<reference evidence="3 4" key="1">
    <citation type="journal article" date="2010" name="Plant Cell">
        <title>The Chlorella variabilis NC64A genome reveals adaptation to photosymbiosis, coevolution with viruses, and cryptic sex.</title>
        <authorList>
            <person name="Blanc G."/>
            <person name="Duncan G."/>
            <person name="Agarkova I."/>
            <person name="Borodovsky M."/>
            <person name="Gurnon J."/>
            <person name="Kuo A."/>
            <person name="Lindquist E."/>
            <person name="Lucas S."/>
            <person name="Pangilinan J."/>
            <person name="Polle J."/>
            <person name="Salamov A."/>
            <person name="Terry A."/>
            <person name="Yamada T."/>
            <person name="Dunigan D.D."/>
            <person name="Grigoriev I.V."/>
            <person name="Claverie J.M."/>
            <person name="Van Etten J.L."/>
        </authorList>
    </citation>
    <scope>NUCLEOTIDE SEQUENCE [LARGE SCALE GENOMIC DNA]</scope>
    <source>
        <strain evidence="3 4">NC64A</strain>
    </source>
</reference>
<dbReference type="InterPro" id="IPR015421">
    <property type="entry name" value="PyrdxlP-dep_Trfase_major"/>
</dbReference>
<dbReference type="OMA" id="MPISHEE"/>
<dbReference type="KEGG" id="cvr:CHLNCDRAFT_21267"/>
<dbReference type="PANTHER" id="PTHR43092:SF2">
    <property type="entry name" value="HERCYNYLCYSTEINE SULFOXIDE LYASE"/>
    <property type="match status" value="1"/>
</dbReference>
<feature type="non-terminal residue" evidence="3">
    <location>
        <position position="1"/>
    </location>
</feature>
<dbReference type="SUPFAM" id="SSF53383">
    <property type="entry name" value="PLP-dependent transferases"/>
    <property type="match status" value="1"/>
</dbReference>
<dbReference type="STRING" id="554065.E1Z9I3"/>
<sequence length="372" mass="40027">AFINHGAFGAALRLAQQEAEAWRRRCEQQPLLFLDRDLFSQLARVMRELAAFVGCRAQDLALVPNATTGLLLVMRGRVGPGETLFSLDVGYGSVKKMLAVVAEQTGAQHVQHTVQLPLSSAEELVAQVAAAMPAGTKLAVFDAVTSNTAIRLPIQQLVQLCHSRGVEVLVDGAHALGMLPLDLHALAADYFVTNCHKWLCAPRGSAFLHVQPRHQAHVRPLIISHGKQSPSLARPSAQAVGFVSEFIWDGCRDYAPLLAVSTALRAWRQLGPEAVRSYQRQLLHQAVALLTQAWDTGTLVPLDMCGSMALVQLPDACLAAAQSAAEHISTAAAPGATSADGKWVQDSLHYQHHVECPIKCINGCLYARISGA</sequence>
<dbReference type="InterPro" id="IPR015422">
    <property type="entry name" value="PyrdxlP-dep_Trfase_small"/>
</dbReference>
<dbReference type="eggNOG" id="KOG1549">
    <property type="taxonomic scope" value="Eukaryota"/>
</dbReference>
<dbReference type="Gene3D" id="3.90.1150.10">
    <property type="entry name" value="Aspartate Aminotransferase, domain 1"/>
    <property type="match status" value="1"/>
</dbReference>
<dbReference type="GeneID" id="17356832"/>
<dbReference type="Pfam" id="PF00266">
    <property type="entry name" value="Aminotran_5"/>
    <property type="match status" value="1"/>
</dbReference>
<keyword evidence="4" id="KW-1185">Reference proteome</keyword>
<dbReference type="EMBL" id="GL433839">
    <property type="protein sequence ID" value="EFN57782.1"/>
    <property type="molecule type" value="Genomic_DNA"/>
</dbReference>
<evidence type="ECO:0000313" key="4">
    <source>
        <dbReference type="Proteomes" id="UP000008141"/>
    </source>
</evidence>
<evidence type="ECO:0000256" key="1">
    <source>
        <dbReference type="ARBA" id="ARBA00022898"/>
    </source>
</evidence>
<dbReference type="PANTHER" id="PTHR43092">
    <property type="entry name" value="L-CYSTEINE DESULFHYDRASE"/>
    <property type="match status" value="1"/>
</dbReference>
<keyword evidence="1" id="KW-0663">Pyridoxal phosphate</keyword>
<dbReference type="InParanoid" id="E1Z9I3"/>
<dbReference type="InterPro" id="IPR015424">
    <property type="entry name" value="PyrdxlP-dep_Trfase"/>
</dbReference>
<dbReference type="AlphaFoldDB" id="E1Z9I3"/>
<proteinExistence type="predicted"/>